<feature type="transmembrane region" description="Helical" evidence="1">
    <location>
        <begin position="5"/>
        <end position="21"/>
    </location>
</feature>
<protein>
    <submittedName>
        <fullName evidence="2">Uncharacterized protein</fullName>
    </submittedName>
</protein>
<dbReference type="Proteomes" id="UP000823485">
    <property type="component" value="Unassembled WGS sequence"/>
</dbReference>
<accession>A0ABS2R3B3</accession>
<keyword evidence="1" id="KW-0812">Transmembrane</keyword>
<reference evidence="2 3" key="1">
    <citation type="submission" date="2021-01" db="EMBL/GenBank/DDBJ databases">
        <title>Genomic Encyclopedia of Type Strains, Phase IV (KMG-IV): sequencing the most valuable type-strain genomes for metagenomic binning, comparative biology and taxonomic classification.</title>
        <authorList>
            <person name="Goeker M."/>
        </authorList>
    </citation>
    <scope>NUCLEOTIDE SEQUENCE [LARGE SCALE GENOMIC DNA]</scope>
    <source>
        <strain evidence="2 3">DSM 105453</strain>
    </source>
</reference>
<comment type="caution">
    <text evidence="2">The sequence shown here is derived from an EMBL/GenBank/DDBJ whole genome shotgun (WGS) entry which is preliminary data.</text>
</comment>
<organism evidence="2 3">
    <name type="scientific">Siminovitchia thermophila</name>
    <dbReference type="NCBI Taxonomy" id="1245522"/>
    <lineage>
        <taxon>Bacteria</taxon>
        <taxon>Bacillati</taxon>
        <taxon>Bacillota</taxon>
        <taxon>Bacilli</taxon>
        <taxon>Bacillales</taxon>
        <taxon>Bacillaceae</taxon>
        <taxon>Siminovitchia</taxon>
    </lineage>
</organism>
<gene>
    <name evidence="2" type="ORF">JOC94_001104</name>
</gene>
<evidence type="ECO:0000313" key="3">
    <source>
        <dbReference type="Proteomes" id="UP000823485"/>
    </source>
</evidence>
<evidence type="ECO:0000313" key="2">
    <source>
        <dbReference type="EMBL" id="MBM7714132.1"/>
    </source>
</evidence>
<keyword evidence="1" id="KW-1133">Transmembrane helix</keyword>
<evidence type="ECO:0000256" key="1">
    <source>
        <dbReference type="SAM" id="Phobius"/>
    </source>
</evidence>
<sequence>MKRIIFFLLLGIIIAMIFFFYKQIVFENKEVKNEVVKEEEIEFKMSGYYYFGYLDQREKQDSEFEKDYFHNMDNHFQDYYHNMFIMSKNDKKLEEEYMKYFESIGGLRLYSIPSTGLNLKNGDYITFIVKSPIKESYPAMIGKIESVEVLHPRVGH</sequence>
<dbReference type="EMBL" id="JAFBFH010000005">
    <property type="protein sequence ID" value="MBM7714132.1"/>
    <property type="molecule type" value="Genomic_DNA"/>
</dbReference>
<name>A0ABS2R3B3_9BACI</name>
<proteinExistence type="predicted"/>
<keyword evidence="1" id="KW-0472">Membrane</keyword>
<keyword evidence="3" id="KW-1185">Reference proteome</keyword>
<dbReference type="RefSeq" id="WP_077109902.1">
    <property type="nucleotide sequence ID" value="NZ_JAFBFH010000005.1"/>
</dbReference>